<dbReference type="RefSeq" id="WP_242288078.1">
    <property type="nucleotide sequence ID" value="NZ_JAKKSL010000004.1"/>
</dbReference>
<gene>
    <name evidence="3" type="ORF">L3081_20165</name>
</gene>
<dbReference type="InterPro" id="IPR005511">
    <property type="entry name" value="SMP-30"/>
</dbReference>
<sequence>MSQLITNENAKLVHKSHCRIGEGVIWSIAEQAIYWTDILGNTVYRHKNNVTESWALTQGLTSIAFTSDNTLVGTFFDGFYALDLANGEHKKIGAPDLDYSTIRFNDGAVDTHGQFWAGTMHTDDPMNNALGSLYRFDKNGQSSLQDDNYYCTNGPCFTADGSVMYHTDTLINQKVYRCELDEKGNFVSRSTFLHFDTDGTYPDGMCLDKNGNLWVALWGGWGVNQYAPDGTLLQHIKLPVAQVTKCVFGGKNLDTLFITTASEYLSDEDRAKQPLAGCLFSVKTNTQGRAENLCQYTLLQEKGTKL</sequence>
<dbReference type="Proteomes" id="UP001139646">
    <property type="component" value="Unassembled WGS sequence"/>
</dbReference>
<name>A0ABS9X5B1_9GAMM</name>
<reference evidence="3" key="1">
    <citation type="submission" date="2022-01" db="EMBL/GenBank/DDBJ databases">
        <title>Colwellia maritima, isolated from seawater.</title>
        <authorList>
            <person name="Kristyanto S."/>
            <person name="Jung J."/>
            <person name="Jeon C.O."/>
        </authorList>
    </citation>
    <scope>NUCLEOTIDE SEQUENCE</scope>
    <source>
        <strain evidence="3">MSW7</strain>
    </source>
</reference>
<feature type="domain" description="SMP-30/Gluconolactonase/LRE-like region" evidence="2">
    <location>
        <begin position="20"/>
        <end position="261"/>
    </location>
</feature>
<accession>A0ABS9X5B1</accession>
<dbReference type="Pfam" id="PF08450">
    <property type="entry name" value="SGL"/>
    <property type="match status" value="1"/>
</dbReference>
<comment type="similarity">
    <text evidence="1">Belongs to the SMP-30/CGR1 family.</text>
</comment>
<dbReference type="PANTHER" id="PTHR10907">
    <property type="entry name" value="REGUCALCIN"/>
    <property type="match status" value="1"/>
</dbReference>
<evidence type="ECO:0000256" key="1">
    <source>
        <dbReference type="ARBA" id="ARBA00008853"/>
    </source>
</evidence>
<dbReference type="PRINTS" id="PR01790">
    <property type="entry name" value="SMP30FAMILY"/>
</dbReference>
<dbReference type="PANTHER" id="PTHR10907:SF47">
    <property type="entry name" value="REGUCALCIN"/>
    <property type="match status" value="1"/>
</dbReference>
<proteinExistence type="inferred from homology"/>
<evidence type="ECO:0000259" key="2">
    <source>
        <dbReference type="Pfam" id="PF08450"/>
    </source>
</evidence>
<comment type="caution">
    <text evidence="3">The sequence shown here is derived from an EMBL/GenBank/DDBJ whole genome shotgun (WGS) entry which is preliminary data.</text>
</comment>
<protein>
    <submittedName>
        <fullName evidence="3">SMP-30/gluconolactonase/LRE family protein</fullName>
    </submittedName>
</protein>
<dbReference type="Gene3D" id="2.120.10.30">
    <property type="entry name" value="TolB, C-terminal domain"/>
    <property type="match status" value="1"/>
</dbReference>
<dbReference type="InterPro" id="IPR011042">
    <property type="entry name" value="6-blade_b-propeller_TolB-like"/>
</dbReference>
<dbReference type="SUPFAM" id="SSF63829">
    <property type="entry name" value="Calcium-dependent phosphotriesterase"/>
    <property type="match status" value="1"/>
</dbReference>
<evidence type="ECO:0000313" key="3">
    <source>
        <dbReference type="EMBL" id="MCI2285270.1"/>
    </source>
</evidence>
<dbReference type="InterPro" id="IPR013658">
    <property type="entry name" value="SGL"/>
</dbReference>
<dbReference type="EMBL" id="JAKKSL010000004">
    <property type="protein sequence ID" value="MCI2285270.1"/>
    <property type="molecule type" value="Genomic_DNA"/>
</dbReference>
<organism evidence="3 4">
    <name type="scientific">Colwellia maritima</name>
    <dbReference type="NCBI Taxonomy" id="2912588"/>
    <lineage>
        <taxon>Bacteria</taxon>
        <taxon>Pseudomonadati</taxon>
        <taxon>Pseudomonadota</taxon>
        <taxon>Gammaproteobacteria</taxon>
        <taxon>Alteromonadales</taxon>
        <taxon>Colwelliaceae</taxon>
        <taxon>Colwellia</taxon>
    </lineage>
</organism>
<evidence type="ECO:0000313" key="4">
    <source>
        <dbReference type="Proteomes" id="UP001139646"/>
    </source>
</evidence>
<keyword evidence="4" id="KW-1185">Reference proteome</keyword>